<dbReference type="InterPro" id="IPR041679">
    <property type="entry name" value="DNA2/NAM7-like_C"/>
</dbReference>
<dbReference type="SMART" id="SM00487">
    <property type="entry name" value="DEXDc"/>
    <property type="match status" value="1"/>
</dbReference>
<dbReference type="CDD" id="cd18808">
    <property type="entry name" value="SF1_C_Upf1"/>
    <property type="match status" value="1"/>
</dbReference>
<dbReference type="GO" id="GO:0003723">
    <property type="term" value="F:RNA binding"/>
    <property type="evidence" value="ECO:0007669"/>
    <property type="project" value="UniProtKB-KW"/>
</dbReference>
<evidence type="ECO:0000256" key="1">
    <source>
        <dbReference type="ARBA" id="ARBA00048432"/>
    </source>
</evidence>
<feature type="region of interest" description="Disordered" evidence="2">
    <location>
        <begin position="1035"/>
        <end position="1084"/>
    </location>
</feature>
<name>A0A1M2VJ71_TRAPU</name>
<dbReference type="EMBL" id="MNAD01001153">
    <property type="protein sequence ID" value="OJT07639.1"/>
    <property type="molecule type" value="Genomic_DNA"/>
</dbReference>
<dbReference type="OrthoDB" id="6513042at2759"/>
<dbReference type="OMA" id="YVISNRD"/>
<dbReference type="PANTHER" id="PTHR23079">
    <property type="entry name" value="RNA-DEPENDENT RNA POLYMERASE"/>
    <property type="match status" value="1"/>
</dbReference>
<dbReference type="PROSITE" id="PS50835">
    <property type="entry name" value="IG_LIKE"/>
    <property type="match status" value="1"/>
</dbReference>
<dbReference type="InterPro" id="IPR027417">
    <property type="entry name" value="P-loop_NTPase"/>
</dbReference>
<dbReference type="SUPFAM" id="SSF52540">
    <property type="entry name" value="P-loop containing nucleoside triphosphate hydrolases"/>
    <property type="match status" value="1"/>
</dbReference>
<dbReference type="GO" id="GO:0031380">
    <property type="term" value="C:nuclear RNA-directed RNA polymerase complex"/>
    <property type="evidence" value="ECO:0007669"/>
    <property type="project" value="TreeGrafter"/>
</dbReference>
<evidence type="ECO:0000259" key="3">
    <source>
        <dbReference type="PROSITE" id="PS50835"/>
    </source>
</evidence>
<dbReference type="STRING" id="154538.A0A1M2VJ71"/>
<dbReference type="InterPro" id="IPR007110">
    <property type="entry name" value="Ig-like_dom"/>
</dbReference>
<feature type="region of interest" description="Disordered" evidence="2">
    <location>
        <begin position="1200"/>
        <end position="1226"/>
    </location>
</feature>
<evidence type="ECO:0000256" key="2">
    <source>
        <dbReference type="SAM" id="MobiDB-lite"/>
    </source>
</evidence>
<gene>
    <name evidence="4" type="ORF">TRAPUB_1499</name>
</gene>
<comment type="caution">
    <text evidence="4">The sequence shown here is derived from an EMBL/GenBank/DDBJ whole genome shotgun (WGS) entry which is preliminary data.</text>
</comment>
<dbReference type="GO" id="GO:0003968">
    <property type="term" value="F:RNA-directed RNA polymerase activity"/>
    <property type="evidence" value="ECO:0007669"/>
    <property type="project" value="UniProtKB-KW"/>
</dbReference>
<proteinExistence type="predicted"/>
<evidence type="ECO:0000313" key="5">
    <source>
        <dbReference type="Proteomes" id="UP000184267"/>
    </source>
</evidence>
<dbReference type="Pfam" id="PF13087">
    <property type="entry name" value="AAA_12"/>
    <property type="match status" value="1"/>
</dbReference>
<dbReference type="GO" id="GO:0030422">
    <property type="term" value="P:siRNA processing"/>
    <property type="evidence" value="ECO:0007669"/>
    <property type="project" value="TreeGrafter"/>
</dbReference>
<dbReference type="GO" id="GO:0003678">
    <property type="term" value="F:DNA helicase activity"/>
    <property type="evidence" value="ECO:0007669"/>
    <property type="project" value="UniProtKB-EC"/>
</dbReference>
<protein>
    <recommendedName>
        <fullName evidence="3">Ig-like domain-containing protein</fullName>
    </recommendedName>
</protein>
<dbReference type="InterPro" id="IPR041677">
    <property type="entry name" value="DNA2/NAM7_AAA_11"/>
</dbReference>
<reference evidence="4 5" key="1">
    <citation type="submission" date="2016-10" db="EMBL/GenBank/DDBJ databases">
        <title>Genome sequence of the basidiomycete white-rot fungus Trametes pubescens.</title>
        <authorList>
            <person name="Makela M.R."/>
            <person name="Granchi Z."/>
            <person name="Peng M."/>
            <person name="De Vries R.P."/>
            <person name="Grigoriev I."/>
            <person name="Riley R."/>
            <person name="Hilden K."/>
        </authorList>
    </citation>
    <scope>NUCLEOTIDE SEQUENCE [LARGE SCALE GENOMIC DNA]</scope>
    <source>
        <strain evidence="4 5">FBCC735</strain>
    </source>
</reference>
<evidence type="ECO:0000313" key="4">
    <source>
        <dbReference type="EMBL" id="OJT07639.1"/>
    </source>
</evidence>
<comment type="catalytic activity">
    <reaction evidence="1">
        <text>ATP + H2O = ADP + phosphate + H(+)</text>
        <dbReference type="Rhea" id="RHEA:13065"/>
        <dbReference type="ChEBI" id="CHEBI:15377"/>
        <dbReference type="ChEBI" id="CHEBI:15378"/>
        <dbReference type="ChEBI" id="CHEBI:30616"/>
        <dbReference type="ChEBI" id="CHEBI:43474"/>
        <dbReference type="ChEBI" id="CHEBI:456216"/>
        <dbReference type="EC" id="3.6.4.12"/>
    </reaction>
    <physiologicalReaction direction="left-to-right" evidence="1">
        <dbReference type="Rhea" id="RHEA:13066"/>
    </physiologicalReaction>
</comment>
<dbReference type="InterPro" id="IPR047187">
    <property type="entry name" value="SF1_C_Upf1"/>
</dbReference>
<accession>A0A1M2VJ71</accession>
<dbReference type="Pfam" id="PF05183">
    <property type="entry name" value="RdRP"/>
    <property type="match status" value="2"/>
</dbReference>
<dbReference type="InterPro" id="IPR014001">
    <property type="entry name" value="Helicase_ATP-bd"/>
</dbReference>
<dbReference type="Gene3D" id="3.40.50.300">
    <property type="entry name" value="P-loop containing nucleotide triphosphate hydrolases"/>
    <property type="match status" value="2"/>
</dbReference>
<keyword evidence="5" id="KW-1185">Reference proteome</keyword>
<sequence length="1649" mass="184338">MAPIVLRATPSPDDESWVFNVQLPAAPPRRPGIGMHVSFTTESIKFDWTLYPSNRILRSDDTSKFILASFEGLRFPDKPASATREYKIRLFKAGFHLNGVEYRFYGHSNSQLRSGSCFLRAGTDWELDTRINSYGEFRQIKNVAKCAKRIGLLFSKAEIDWVLDPRYTEDIEDIVVNGENFSDGCGLIAPQFARMLSRRKKMIFHGWPYTPSVFQIRYKGYKGVLMLHPDLQKECVAQFRASQKKFRATNDNTFSVVAHSVPYSFARLNNEIVVLLASLGIPAETFLRRQEEYHGWLRVAHTDWQVAFNVLCALKQFEAAERLLVHGIEAPESRFLFGVCDPYGVLQEGEVFVRVSVPRKGVTTLTNTEVLVVRNPCLHPGDCLKLWAVDHPNLSHLVDCIVFASTGRRAAPSMSAGGDLDGDQYTVIWDPDFIPRKIAESYTYPAPKEHTVSTVTREDLARHFASYNSMALARIVKLHGKWVRCSPKGAMSDECQDLNALHSLVVDGGSVKVPDRLLNPPEDPTVPFILDLLQECAKAFYDDFVQTAQASDQNLATEDAEDVLVGLLTSDKLAVSEYELAMMATRFASKHHLDIRKHLGHVDFSALSTAEKHALSFTLGLTLDKDPYVWNSLMRSEILHPRDLQDRKLGGPLRLQKLYNSSQHGRAAFFEYLQQALRDFTRRLLILKTDDRFSVGVFLRGEIAWDDDADVNQNVVVCSFMPKASSMMSTYWQGTSGYRLYCGDSVMQLFDKQRANSFIFITRPPPKSGQDIITSIALNKISRRVQEQCGRVYRSPVLDIEIHVVSCRDCVAHQAFDLRFEQFDYAKQAFSYNTITDYDWGEDTLGEQLFDASAPLDRVPGFLRRLDNTRLYHYFELAIRYRVEAHVFLIFDVFLEKEDPPLEDLRMCINMYPSLAYCILKKHIPNGPVALPENIASLAPSVIRSLICSADALGIATLAALERLSHDIGALDLGTFIDILWSAALCIRSPKLVQEVLLVLQDCRRASRTMDAVSEYAHRHATAVVFDRAEEAADTCPCDETGRPKRQSTPPTRAKLLPPQPQPASREAVEGGAPTAENEASSDGSGKIIVVAHTRIDAASSIRIHSHVRLKVPSVAPNSTLPPPIVDAVVFRATRGELHLEVKQPLPPEWQVVDWNLFDAGGTATSLAMLNAVRKLAVKRYECCKLYNVLVGLAPDPLPAGSTSQDGSDAGLDPDEDADSESTLNESQRRAVVLAVQNPMCLIWGPPGTGKTTVVVQILVQFLRRFPEAKILMTASTHNAVDNVLERFVAFNDAHALLEDDKILRAATESSRVHKALQKYTVDARLGGNINDNPRLLQKALKRVKESRIVFTTCSGAGLGILRHADFDTVLIDEASQITEPCALIPLVKGCGRAVLVGDHVQLRPTVKRMGQALEFDKSLFERLWKGAEFTELARTMLEVQYRFSEDVARFPSQEFYEGRLRTGTPRESEILSTLGISSFPWPISDGHIIPVIFVPCTSEEDYGRSSKSNAGQVALVKHVISLLRKPLQQDDDHLSRLRSATVAVLTPYSRQVQLLRQTIPAVMNAVVSTIDGFQGREGDIVVFSTVRCNIEGDIGFVEDERRLNVAWTRPKLGLIIVGDRRTLQTNSPLWQRALAACTEAVIARPDAM</sequence>
<dbReference type="InterPro" id="IPR057596">
    <property type="entry name" value="RDRP_core"/>
</dbReference>
<dbReference type="Proteomes" id="UP000184267">
    <property type="component" value="Unassembled WGS sequence"/>
</dbReference>
<feature type="domain" description="Ig-like" evidence="3">
    <location>
        <begin position="1561"/>
        <end position="1610"/>
    </location>
</feature>
<dbReference type="InterPro" id="IPR007855">
    <property type="entry name" value="RDRP"/>
</dbReference>
<organism evidence="4 5">
    <name type="scientific">Trametes pubescens</name>
    <name type="common">White-rot fungus</name>
    <dbReference type="NCBI Taxonomy" id="154538"/>
    <lineage>
        <taxon>Eukaryota</taxon>
        <taxon>Fungi</taxon>
        <taxon>Dikarya</taxon>
        <taxon>Basidiomycota</taxon>
        <taxon>Agaricomycotina</taxon>
        <taxon>Agaricomycetes</taxon>
        <taxon>Polyporales</taxon>
        <taxon>Polyporaceae</taxon>
        <taxon>Trametes</taxon>
    </lineage>
</organism>
<dbReference type="PANTHER" id="PTHR23079:SF55">
    <property type="entry name" value="RNA-DIRECTED RNA POLYMERASE"/>
    <property type="match status" value="1"/>
</dbReference>
<dbReference type="Pfam" id="PF13086">
    <property type="entry name" value="AAA_11"/>
    <property type="match status" value="2"/>
</dbReference>